<reference evidence="1" key="1">
    <citation type="submission" date="2021-07" db="EMBL/GenBank/DDBJ databases">
        <title>Candidatus Kaistella beijingensis sp. nov. isolated from a municipal wastewater treatment plant is involved in sludge foaming.</title>
        <authorList>
            <person name="Song Y."/>
            <person name="Liu S.-J."/>
        </authorList>
    </citation>
    <scope>NUCLEOTIDE SEQUENCE</scope>
    <source>
        <strain evidence="1">DSM 43998</strain>
    </source>
</reference>
<accession>A0ABX8S9E8</accession>
<proteinExistence type="predicted"/>
<dbReference type="Proteomes" id="UP000887023">
    <property type="component" value="Chromosome"/>
</dbReference>
<evidence type="ECO:0000313" key="2">
    <source>
        <dbReference type="Proteomes" id="UP000887023"/>
    </source>
</evidence>
<protein>
    <submittedName>
        <fullName evidence="1">Uncharacterized protein</fullName>
    </submittedName>
</protein>
<dbReference type="RefSeq" id="WP_157079624.1">
    <property type="nucleotide sequence ID" value="NZ_CBCRUZ010000003.1"/>
</dbReference>
<dbReference type="EMBL" id="CP079105">
    <property type="protein sequence ID" value="QXQ14499.1"/>
    <property type="molecule type" value="Genomic_DNA"/>
</dbReference>
<gene>
    <name evidence="1" type="ORF">KV203_03575</name>
</gene>
<evidence type="ECO:0000313" key="1">
    <source>
        <dbReference type="EMBL" id="QXQ14499.1"/>
    </source>
</evidence>
<name>A0ABX8S9E8_9ACTN</name>
<organism evidence="1 2">
    <name type="scientific">Skermania pinensis</name>
    <dbReference type="NCBI Taxonomy" id="39122"/>
    <lineage>
        <taxon>Bacteria</taxon>
        <taxon>Bacillati</taxon>
        <taxon>Actinomycetota</taxon>
        <taxon>Actinomycetes</taxon>
        <taxon>Mycobacteriales</taxon>
        <taxon>Gordoniaceae</taxon>
        <taxon>Skermania</taxon>
    </lineage>
</organism>
<keyword evidence="2" id="KW-1185">Reference proteome</keyword>
<sequence>MRSAIEATSSTTSLIREWIELGLAEAESDRQISLAAVRRAIAHAAQAGHVA</sequence>